<evidence type="ECO:0000313" key="2">
    <source>
        <dbReference type="EMBL" id="KAK0402583.1"/>
    </source>
</evidence>
<feature type="compositionally biased region" description="Polar residues" evidence="1">
    <location>
        <begin position="332"/>
        <end position="349"/>
    </location>
</feature>
<feature type="compositionally biased region" description="Acidic residues" evidence="1">
    <location>
        <begin position="292"/>
        <end position="301"/>
    </location>
</feature>
<organism evidence="2 3">
    <name type="scientific">Steinernema hermaphroditum</name>
    <dbReference type="NCBI Taxonomy" id="289476"/>
    <lineage>
        <taxon>Eukaryota</taxon>
        <taxon>Metazoa</taxon>
        <taxon>Ecdysozoa</taxon>
        <taxon>Nematoda</taxon>
        <taxon>Chromadorea</taxon>
        <taxon>Rhabditida</taxon>
        <taxon>Tylenchina</taxon>
        <taxon>Panagrolaimomorpha</taxon>
        <taxon>Strongyloidoidea</taxon>
        <taxon>Steinernematidae</taxon>
        <taxon>Steinernema</taxon>
    </lineage>
</organism>
<feature type="compositionally biased region" description="Basic and acidic residues" evidence="1">
    <location>
        <begin position="85"/>
        <end position="96"/>
    </location>
</feature>
<evidence type="ECO:0000256" key="1">
    <source>
        <dbReference type="SAM" id="MobiDB-lite"/>
    </source>
</evidence>
<feature type="region of interest" description="Disordered" evidence="1">
    <location>
        <begin position="292"/>
        <end position="320"/>
    </location>
</feature>
<dbReference type="AlphaFoldDB" id="A0AA39HD47"/>
<accession>A0AA39HD47</accession>
<comment type="caution">
    <text evidence="2">The sequence shown here is derived from an EMBL/GenBank/DDBJ whole genome shotgun (WGS) entry which is preliminary data.</text>
</comment>
<keyword evidence="3" id="KW-1185">Reference proteome</keyword>
<protein>
    <submittedName>
        <fullName evidence="2">Uncharacterized protein</fullName>
    </submittedName>
</protein>
<sequence>MSGQAQEVGEFYTLDELELLTEVAIKGTLNGRRVPVVVKDAAKHYRDSIIRQVIRPSVVLSSEAHEVNETLLALSEEKMRTKEAFDSDVFESKSENDNGDGTTEEMVPEFDQDEDSDIEILSVHGVDVGPIHPVLNLAEDNKDIKEDNKDVKEDNKFGLNLETPTMQTLSSILTQSLNSPLPLCRSTRISGIWQNVFLAAMSEHAQEVDDFYTIDELELLTEVATKGTLDGRRVPAVVKDATKHYRDSIMRQVSASAGQLCSQMRDVNETLRALSDEGLREGETFDNEVVEISSDEDDDVEMQTADGGTRENNNFFGSNAEMPATQTLSTSINQPLDSSLSPNNSTNSADPPRLSGIWKCQLCNKEGLVTSKLGLIRHVGSHAPYPIRCNVKGCRTVRGSPDDIVKHLREAHGLTTKKLTRQQDQYLRTSIRAFYKKSEESLDIYFPPAAYMGTYKMKLRSAGRRSL</sequence>
<feature type="region of interest" description="Disordered" evidence="1">
    <location>
        <begin position="85"/>
        <end position="107"/>
    </location>
</feature>
<proteinExistence type="predicted"/>
<dbReference type="EMBL" id="JAUCMV010000004">
    <property type="protein sequence ID" value="KAK0402583.1"/>
    <property type="molecule type" value="Genomic_DNA"/>
</dbReference>
<name>A0AA39HD47_9BILA</name>
<reference evidence="2" key="1">
    <citation type="submission" date="2023-06" db="EMBL/GenBank/DDBJ databases">
        <title>Genomic analysis of the entomopathogenic nematode Steinernema hermaphroditum.</title>
        <authorList>
            <person name="Schwarz E.M."/>
            <person name="Heppert J.K."/>
            <person name="Baniya A."/>
            <person name="Schwartz H.T."/>
            <person name="Tan C.-H."/>
            <person name="Antoshechkin I."/>
            <person name="Sternberg P.W."/>
            <person name="Goodrich-Blair H."/>
            <person name="Dillman A.R."/>
        </authorList>
    </citation>
    <scope>NUCLEOTIDE SEQUENCE</scope>
    <source>
        <strain evidence="2">PS9179</strain>
        <tissue evidence="2">Whole animal</tissue>
    </source>
</reference>
<dbReference type="Proteomes" id="UP001175271">
    <property type="component" value="Unassembled WGS sequence"/>
</dbReference>
<evidence type="ECO:0000313" key="3">
    <source>
        <dbReference type="Proteomes" id="UP001175271"/>
    </source>
</evidence>
<feature type="region of interest" description="Disordered" evidence="1">
    <location>
        <begin position="332"/>
        <end position="352"/>
    </location>
</feature>
<gene>
    <name evidence="2" type="ORF">QR680_016416</name>
</gene>